<dbReference type="Proteomes" id="UP000015106">
    <property type="component" value="Chromosome 4"/>
</dbReference>
<sequence length="106" mass="10521">PAAGATPGDPSAACTSAPRTGGTGPNISRISCTLCCPPATMACCKGGELGQCCGSCAECTGDDDHSGRCVLLGGLSAAVNLELVAHAGMILGSNPQYYSLPIEYKK</sequence>
<feature type="region of interest" description="Disordered" evidence="1">
    <location>
        <begin position="1"/>
        <end position="25"/>
    </location>
</feature>
<keyword evidence="3" id="KW-1185">Reference proteome</keyword>
<evidence type="ECO:0000256" key="1">
    <source>
        <dbReference type="SAM" id="MobiDB-lite"/>
    </source>
</evidence>
<evidence type="ECO:0000313" key="3">
    <source>
        <dbReference type="Proteomes" id="UP000015106"/>
    </source>
</evidence>
<reference evidence="3" key="1">
    <citation type="journal article" date="2013" name="Nature">
        <title>Draft genome of the wheat A-genome progenitor Triticum urartu.</title>
        <authorList>
            <person name="Ling H.Q."/>
            <person name="Zhao S."/>
            <person name="Liu D."/>
            <person name="Wang J."/>
            <person name="Sun H."/>
            <person name="Zhang C."/>
            <person name="Fan H."/>
            <person name="Li D."/>
            <person name="Dong L."/>
            <person name="Tao Y."/>
            <person name="Gao C."/>
            <person name="Wu H."/>
            <person name="Li Y."/>
            <person name="Cui Y."/>
            <person name="Guo X."/>
            <person name="Zheng S."/>
            <person name="Wang B."/>
            <person name="Yu K."/>
            <person name="Liang Q."/>
            <person name="Yang W."/>
            <person name="Lou X."/>
            <person name="Chen J."/>
            <person name="Feng M."/>
            <person name="Jian J."/>
            <person name="Zhang X."/>
            <person name="Luo G."/>
            <person name="Jiang Y."/>
            <person name="Liu J."/>
            <person name="Wang Z."/>
            <person name="Sha Y."/>
            <person name="Zhang B."/>
            <person name="Wu H."/>
            <person name="Tang D."/>
            <person name="Shen Q."/>
            <person name="Xue P."/>
            <person name="Zou S."/>
            <person name="Wang X."/>
            <person name="Liu X."/>
            <person name="Wang F."/>
            <person name="Yang Y."/>
            <person name="An X."/>
            <person name="Dong Z."/>
            <person name="Zhang K."/>
            <person name="Zhang X."/>
            <person name="Luo M.C."/>
            <person name="Dvorak J."/>
            <person name="Tong Y."/>
            <person name="Wang J."/>
            <person name="Yang H."/>
            <person name="Li Z."/>
            <person name="Wang D."/>
            <person name="Zhang A."/>
            <person name="Wang J."/>
        </authorList>
    </citation>
    <scope>NUCLEOTIDE SEQUENCE</scope>
    <source>
        <strain evidence="3">cv. G1812</strain>
    </source>
</reference>
<evidence type="ECO:0000313" key="2">
    <source>
        <dbReference type="EnsemblPlants" id="TuG1812G0400001116.01.T01"/>
    </source>
</evidence>
<protein>
    <submittedName>
        <fullName evidence="2">Uncharacterized protein</fullName>
    </submittedName>
</protein>
<dbReference type="Gramene" id="TuG1812G0400001116.01.T01">
    <property type="protein sequence ID" value="TuG1812G0400001116.01.T01"/>
    <property type="gene ID" value="TuG1812G0400001116.01"/>
</dbReference>
<accession>A0A8R7Q0Z3</accession>
<reference evidence="2" key="3">
    <citation type="submission" date="2022-06" db="UniProtKB">
        <authorList>
            <consortium name="EnsemblPlants"/>
        </authorList>
    </citation>
    <scope>IDENTIFICATION</scope>
</reference>
<proteinExistence type="predicted"/>
<reference evidence="2" key="2">
    <citation type="submission" date="2018-03" db="EMBL/GenBank/DDBJ databases">
        <title>The Triticum urartu genome reveals the dynamic nature of wheat genome evolution.</title>
        <authorList>
            <person name="Ling H."/>
            <person name="Ma B."/>
            <person name="Shi X."/>
            <person name="Liu H."/>
            <person name="Dong L."/>
            <person name="Sun H."/>
            <person name="Cao Y."/>
            <person name="Gao Q."/>
            <person name="Zheng S."/>
            <person name="Li Y."/>
            <person name="Yu Y."/>
            <person name="Du H."/>
            <person name="Qi M."/>
            <person name="Li Y."/>
            <person name="Yu H."/>
            <person name="Cui Y."/>
            <person name="Wang N."/>
            <person name="Chen C."/>
            <person name="Wu H."/>
            <person name="Zhao Y."/>
            <person name="Zhang J."/>
            <person name="Li Y."/>
            <person name="Zhou W."/>
            <person name="Zhang B."/>
            <person name="Hu W."/>
            <person name="Eijk M."/>
            <person name="Tang J."/>
            <person name="Witsenboer H."/>
            <person name="Zhao S."/>
            <person name="Li Z."/>
            <person name="Zhang A."/>
            <person name="Wang D."/>
            <person name="Liang C."/>
        </authorList>
    </citation>
    <scope>NUCLEOTIDE SEQUENCE [LARGE SCALE GENOMIC DNA]</scope>
    <source>
        <strain evidence="2">cv. G1812</strain>
    </source>
</reference>
<name>A0A8R7Q0Z3_TRIUA</name>
<organism evidence="2 3">
    <name type="scientific">Triticum urartu</name>
    <name type="common">Red wild einkorn</name>
    <name type="synonym">Crithodium urartu</name>
    <dbReference type="NCBI Taxonomy" id="4572"/>
    <lineage>
        <taxon>Eukaryota</taxon>
        <taxon>Viridiplantae</taxon>
        <taxon>Streptophyta</taxon>
        <taxon>Embryophyta</taxon>
        <taxon>Tracheophyta</taxon>
        <taxon>Spermatophyta</taxon>
        <taxon>Magnoliopsida</taxon>
        <taxon>Liliopsida</taxon>
        <taxon>Poales</taxon>
        <taxon>Poaceae</taxon>
        <taxon>BOP clade</taxon>
        <taxon>Pooideae</taxon>
        <taxon>Triticodae</taxon>
        <taxon>Triticeae</taxon>
        <taxon>Triticinae</taxon>
        <taxon>Triticum</taxon>
    </lineage>
</organism>
<dbReference type="EnsemblPlants" id="TuG1812G0400001116.01.T01">
    <property type="protein sequence ID" value="TuG1812G0400001116.01.T01"/>
    <property type="gene ID" value="TuG1812G0400001116.01"/>
</dbReference>
<dbReference type="AlphaFoldDB" id="A0A8R7Q0Z3"/>